<organism evidence="1 4">
    <name type="scientific">Chryseobacterium culicis</name>
    <dbReference type="NCBI Taxonomy" id="680127"/>
    <lineage>
        <taxon>Bacteria</taxon>
        <taxon>Pseudomonadati</taxon>
        <taxon>Bacteroidota</taxon>
        <taxon>Flavobacteriia</taxon>
        <taxon>Flavobacteriales</taxon>
        <taxon>Weeksellaceae</taxon>
        <taxon>Chryseobacterium group</taxon>
        <taxon>Chryseobacterium</taxon>
    </lineage>
</organism>
<proteinExistence type="predicted"/>
<dbReference type="Proteomes" id="UP000238534">
    <property type="component" value="Unassembled WGS sequence"/>
</dbReference>
<dbReference type="OrthoDB" id="1264608at2"/>
<dbReference type="EMBL" id="PCPH01000002">
    <property type="protein sequence ID" value="PRB90592.1"/>
    <property type="molecule type" value="Genomic_DNA"/>
</dbReference>
<reference evidence="3 4" key="1">
    <citation type="submission" date="2017-09" db="EMBL/GenBank/DDBJ databases">
        <title>Genomic, metabolic, and phenotypic characteristics of bacterial isolates from the natural microbiome of the model nematode Caenorhabditis elegans.</title>
        <authorList>
            <person name="Zimmermann J."/>
            <person name="Obeng N."/>
            <person name="Yang W."/>
            <person name="Obeng O."/>
            <person name="Kissoyan K."/>
            <person name="Pees B."/>
            <person name="Dirksen P."/>
            <person name="Hoppner M."/>
            <person name="Franke A."/>
            <person name="Rosenstiel P."/>
            <person name="Leippe M."/>
            <person name="Dierking K."/>
            <person name="Kaleta C."/>
            <person name="Schulenburg H."/>
        </authorList>
    </citation>
    <scope>NUCLEOTIDE SEQUENCE [LARGE SCALE GENOMIC DNA]</scope>
    <source>
        <strain evidence="1 4">MYb25</strain>
        <strain evidence="2 3">MYb44</strain>
    </source>
</reference>
<keyword evidence="3" id="KW-1185">Reference proteome</keyword>
<sequence>MKSCIYADSEEPKKCNCMVQEYERTVTLKNDHDGTYTDYSDTAWVAKGDPQKDNTVECFRNGTQKSKEFFSSYDSQYRWDVSRQWMYDCK</sequence>
<evidence type="ECO:0000313" key="1">
    <source>
        <dbReference type="EMBL" id="PRB85684.1"/>
    </source>
</evidence>
<dbReference type="AlphaFoldDB" id="A0A2S9CYX8"/>
<protein>
    <submittedName>
        <fullName evidence="1">Uncharacterized protein</fullName>
    </submittedName>
</protein>
<evidence type="ECO:0000313" key="2">
    <source>
        <dbReference type="EMBL" id="PRB90592.1"/>
    </source>
</evidence>
<name>A0A2S9CYX8_CHRCI</name>
<accession>A0A2S9CYX8</accession>
<dbReference type="RefSeq" id="WP_105682007.1">
    <property type="nucleotide sequence ID" value="NZ_JBBGZD010000001.1"/>
</dbReference>
<gene>
    <name evidence="1" type="ORF">CQ022_05355</name>
    <name evidence="2" type="ORF">CQ033_07630</name>
</gene>
<comment type="caution">
    <text evidence="1">The sequence shown here is derived from an EMBL/GenBank/DDBJ whole genome shotgun (WGS) entry which is preliminary data.</text>
</comment>
<dbReference type="Proteomes" id="UP000238325">
    <property type="component" value="Unassembled WGS sequence"/>
</dbReference>
<evidence type="ECO:0000313" key="4">
    <source>
        <dbReference type="Proteomes" id="UP000238534"/>
    </source>
</evidence>
<dbReference type="EMBL" id="PCPP01000001">
    <property type="protein sequence ID" value="PRB85684.1"/>
    <property type="molecule type" value="Genomic_DNA"/>
</dbReference>
<evidence type="ECO:0000313" key="3">
    <source>
        <dbReference type="Proteomes" id="UP000238325"/>
    </source>
</evidence>